<evidence type="ECO:0000313" key="2">
    <source>
        <dbReference type="Proteomes" id="UP001432027"/>
    </source>
</evidence>
<feature type="non-terminal residue" evidence="1">
    <location>
        <position position="1"/>
    </location>
</feature>
<feature type="non-terminal residue" evidence="1">
    <location>
        <position position="279"/>
    </location>
</feature>
<dbReference type="AlphaFoldDB" id="A0AAV5UFQ1"/>
<reference evidence="1" key="1">
    <citation type="submission" date="2023-10" db="EMBL/GenBank/DDBJ databases">
        <title>Genome assembly of Pristionchus species.</title>
        <authorList>
            <person name="Yoshida K."/>
            <person name="Sommer R.J."/>
        </authorList>
    </citation>
    <scope>NUCLEOTIDE SEQUENCE</scope>
    <source>
        <strain evidence="1">RS0144</strain>
    </source>
</reference>
<dbReference type="Pfam" id="PF10712">
    <property type="entry name" value="NAD-GH"/>
    <property type="match status" value="1"/>
</dbReference>
<protein>
    <recommendedName>
        <fullName evidence="3">Secreted protein</fullName>
    </recommendedName>
</protein>
<sequence>HSTGCGRDSSEIELAQLVVVLGHGTLSLEHLDGDGGLIVGGSGEDLRLLGGDDSVARDDLSHDSSHSLDSHRKRVHVQKDDVSCVLLTRDHSTLNSGSISDGLIGIDASGWLLSIEEFLDQLLHLGDSGGSSDEDDLVHLILFQIRVLQYLLHGLHRGTEQIHVQLLELGTSQSLREVLSIQDRLHFHLRLMLGRQGSLSLLHFSSQLLHCSIVLSEILASLLLVQLDEVLHHSLIEVLSSQMGISIRRQHLEHSIVNRQHRHIERSSSQIEHEDVALS</sequence>
<keyword evidence="2" id="KW-1185">Reference proteome</keyword>
<evidence type="ECO:0008006" key="3">
    <source>
        <dbReference type="Google" id="ProtNLM"/>
    </source>
</evidence>
<organism evidence="1 2">
    <name type="scientific">Pristionchus entomophagus</name>
    <dbReference type="NCBI Taxonomy" id="358040"/>
    <lineage>
        <taxon>Eukaryota</taxon>
        <taxon>Metazoa</taxon>
        <taxon>Ecdysozoa</taxon>
        <taxon>Nematoda</taxon>
        <taxon>Chromadorea</taxon>
        <taxon>Rhabditida</taxon>
        <taxon>Rhabditina</taxon>
        <taxon>Diplogasteromorpha</taxon>
        <taxon>Diplogasteroidea</taxon>
        <taxon>Neodiplogasteridae</taxon>
        <taxon>Pristionchus</taxon>
    </lineage>
</organism>
<dbReference type="InterPro" id="IPR019651">
    <property type="entry name" value="Glutamate_DH_NAD-spec"/>
</dbReference>
<evidence type="ECO:0000313" key="1">
    <source>
        <dbReference type="EMBL" id="GMT04794.1"/>
    </source>
</evidence>
<gene>
    <name evidence="1" type="ORF">PENTCL1PPCAC_26968</name>
</gene>
<comment type="caution">
    <text evidence="1">The sequence shown here is derived from an EMBL/GenBank/DDBJ whole genome shotgun (WGS) entry which is preliminary data.</text>
</comment>
<proteinExistence type="predicted"/>
<accession>A0AAV5UFQ1</accession>
<dbReference type="EMBL" id="BTSX01000006">
    <property type="protein sequence ID" value="GMT04794.1"/>
    <property type="molecule type" value="Genomic_DNA"/>
</dbReference>
<name>A0AAV5UFQ1_9BILA</name>
<dbReference type="Proteomes" id="UP001432027">
    <property type="component" value="Unassembled WGS sequence"/>
</dbReference>